<feature type="transmembrane region" description="Helical" evidence="1">
    <location>
        <begin position="6"/>
        <end position="25"/>
    </location>
</feature>
<name>A0A7H0FMR6_ENTFL</name>
<evidence type="ECO:0000313" key="2">
    <source>
        <dbReference type="EMBL" id="QNP37332.1"/>
    </source>
</evidence>
<dbReference type="RefSeq" id="WP_002416078.1">
    <property type="nucleotide sequence ID" value="NZ_CABGRP010000001.1"/>
</dbReference>
<dbReference type="Proteomes" id="UP000516122">
    <property type="component" value="Chromosome"/>
</dbReference>
<reference evidence="2 3" key="1">
    <citation type="submission" date="2020-08" db="EMBL/GenBank/DDBJ databases">
        <title>Enterococcus faecalis SF28073 genome assembly.</title>
        <authorList>
            <person name="Duerkop B.A."/>
            <person name="Johnson C.N."/>
        </authorList>
    </citation>
    <scope>NUCLEOTIDE SEQUENCE [LARGE SCALE GENOMIC DNA]</scope>
    <source>
        <strain evidence="2 3">SF28073</strain>
    </source>
</reference>
<dbReference type="AlphaFoldDB" id="A0A7H0FMR6"/>
<keyword evidence="1" id="KW-1133">Transmembrane helix</keyword>
<evidence type="ECO:0000256" key="1">
    <source>
        <dbReference type="SAM" id="Phobius"/>
    </source>
</evidence>
<dbReference type="EMBL" id="CP060804">
    <property type="protein sequence ID" value="QNP37332.1"/>
    <property type="molecule type" value="Genomic_DNA"/>
</dbReference>
<proteinExistence type="predicted"/>
<accession>A0A7H0FMR6</accession>
<gene>
    <name evidence="2" type="ORF">H9Q64_12775</name>
</gene>
<keyword evidence="1" id="KW-0812">Transmembrane</keyword>
<evidence type="ECO:0000313" key="3">
    <source>
        <dbReference type="Proteomes" id="UP000516122"/>
    </source>
</evidence>
<organism evidence="2 3">
    <name type="scientific">Enterococcus faecalis</name>
    <name type="common">Streptococcus faecalis</name>
    <dbReference type="NCBI Taxonomy" id="1351"/>
    <lineage>
        <taxon>Bacteria</taxon>
        <taxon>Bacillati</taxon>
        <taxon>Bacillota</taxon>
        <taxon>Bacilli</taxon>
        <taxon>Lactobacillales</taxon>
        <taxon>Enterococcaceae</taxon>
        <taxon>Enterococcus</taxon>
    </lineage>
</organism>
<keyword evidence="1" id="KW-0472">Membrane</keyword>
<sequence>MKKKNLYPALILFFLVSSIVCLFTFKQNLLPVKADALSAQQAVKTEINPTIQAALKDAEKQENPLEKWSEMVQLSSADDTTILYALEGFIHGQVIQGEGTPDEIVYDSDTDPNATTLGEIRQAIREHYNLNE</sequence>
<protein>
    <submittedName>
        <fullName evidence="2">Uncharacterized protein</fullName>
    </submittedName>
</protein>